<sequence>MTDRTAAREHRFTIPANRHPDYAEPLPGKAIDSVIAAELLGALTAATRPDPLESRA</sequence>
<evidence type="ECO:0000313" key="3">
    <source>
        <dbReference type="Proteomes" id="UP001595712"/>
    </source>
</evidence>
<name>A0ABV7Q321_9ACTN</name>
<protein>
    <submittedName>
        <fullName evidence="2">Uncharacterized protein</fullName>
    </submittedName>
</protein>
<evidence type="ECO:0000256" key="1">
    <source>
        <dbReference type="SAM" id="MobiDB-lite"/>
    </source>
</evidence>
<gene>
    <name evidence="2" type="ORF">ACFO8M_16880</name>
</gene>
<dbReference type="Proteomes" id="UP001595712">
    <property type="component" value="Unassembled WGS sequence"/>
</dbReference>
<accession>A0ABV7Q321</accession>
<keyword evidence="3" id="KW-1185">Reference proteome</keyword>
<organism evidence="2 3">
    <name type="scientific">Glycomyces rhizosphaerae</name>
    <dbReference type="NCBI Taxonomy" id="2054422"/>
    <lineage>
        <taxon>Bacteria</taxon>
        <taxon>Bacillati</taxon>
        <taxon>Actinomycetota</taxon>
        <taxon>Actinomycetes</taxon>
        <taxon>Glycomycetales</taxon>
        <taxon>Glycomycetaceae</taxon>
        <taxon>Glycomyces</taxon>
    </lineage>
</organism>
<feature type="region of interest" description="Disordered" evidence="1">
    <location>
        <begin position="1"/>
        <end position="24"/>
    </location>
</feature>
<comment type="caution">
    <text evidence="2">The sequence shown here is derived from an EMBL/GenBank/DDBJ whole genome shotgun (WGS) entry which is preliminary data.</text>
</comment>
<dbReference type="EMBL" id="JBHRWO010000014">
    <property type="protein sequence ID" value="MFC3494158.1"/>
    <property type="molecule type" value="Genomic_DNA"/>
</dbReference>
<proteinExistence type="predicted"/>
<dbReference type="RefSeq" id="WP_387977669.1">
    <property type="nucleotide sequence ID" value="NZ_JBHRWO010000014.1"/>
</dbReference>
<reference evidence="3" key="1">
    <citation type="journal article" date="2019" name="Int. J. Syst. Evol. Microbiol.">
        <title>The Global Catalogue of Microorganisms (GCM) 10K type strain sequencing project: providing services to taxonomists for standard genome sequencing and annotation.</title>
        <authorList>
            <consortium name="The Broad Institute Genomics Platform"/>
            <consortium name="The Broad Institute Genome Sequencing Center for Infectious Disease"/>
            <person name="Wu L."/>
            <person name="Ma J."/>
        </authorList>
    </citation>
    <scope>NUCLEOTIDE SEQUENCE [LARGE SCALE GENOMIC DNA]</scope>
    <source>
        <strain evidence="3">CGMCC 4.7396</strain>
    </source>
</reference>
<feature type="compositionally biased region" description="Basic and acidic residues" evidence="1">
    <location>
        <begin position="1"/>
        <end position="22"/>
    </location>
</feature>
<evidence type="ECO:0000313" key="2">
    <source>
        <dbReference type="EMBL" id="MFC3494158.1"/>
    </source>
</evidence>